<dbReference type="InterPro" id="IPR041657">
    <property type="entry name" value="HTH_17"/>
</dbReference>
<dbReference type="RefSeq" id="WP_285187832.1">
    <property type="nucleotide sequence ID" value="NZ_CP126981.1"/>
</dbReference>
<reference evidence="2 3" key="1">
    <citation type="journal article" date="2023" name="Microbiol. Resour. Announc.">
        <title>Complete Genome Sequence of Mycobacterium wuenschmanii, a novel Nontuberculous Mycobacterium Isolated from a captive population of Amazon Milk Frogs.</title>
        <authorList>
            <person name="Hicks J."/>
            <person name="Zeineldin M."/>
            <person name="Ward H."/>
            <person name="Wuenschmann A."/>
            <person name="Camp P."/>
            <person name="Farrell D."/>
            <person name="Lehman K."/>
            <person name="Thacker T."/>
            <person name="Cuthbert E."/>
        </authorList>
    </citation>
    <scope>NUCLEOTIDE SEQUENCE [LARGE SCALE GENOMIC DNA]</scope>
    <source>
        <strain evidence="2 3">Wuenschmanii</strain>
    </source>
</reference>
<name>A0ABY8W0B0_9MYCO</name>
<evidence type="ECO:0000313" key="3">
    <source>
        <dbReference type="Proteomes" id="UP001236585"/>
    </source>
</evidence>
<evidence type="ECO:0000313" key="2">
    <source>
        <dbReference type="EMBL" id="WIM87892.1"/>
    </source>
</evidence>
<gene>
    <name evidence="2" type="ORF">PT015_24250</name>
</gene>
<protein>
    <submittedName>
        <fullName evidence="2">Helix-turn-helix domain-containing protein</fullName>
    </submittedName>
</protein>
<evidence type="ECO:0000259" key="1">
    <source>
        <dbReference type="Pfam" id="PF12728"/>
    </source>
</evidence>
<organism evidence="2 3">
    <name type="scientific">Candidatus Mycobacterium wuenschmannii</name>
    <dbReference type="NCBI Taxonomy" id="3027808"/>
    <lineage>
        <taxon>Bacteria</taxon>
        <taxon>Bacillati</taxon>
        <taxon>Actinomycetota</taxon>
        <taxon>Actinomycetes</taxon>
        <taxon>Mycobacteriales</taxon>
        <taxon>Mycobacteriaceae</taxon>
        <taxon>Mycobacterium</taxon>
    </lineage>
</organism>
<accession>A0ABY8W0B0</accession>
<sequence>MTRQALLDTTPWRVVNKMEDNVFNDLPLLLAVPRAAQLLGISRAAAYRLVASGELPVRRLGGRVYVLTAGLRELAS</sequence>
<proteinExistence type="predicted"/>
<dbReference type="Proteomes" id="UP001236585">
    <property type="component" value="Chromosome"/>
</dbReference>
<dbReference type="EMBL" id="CP126981">
    <property type="protein sequence ID" value="WIM87892.1"/>
    <property type="molecule type" value="Genomic_DNA"/>
</dbReference>
<feature type="domain" description="Helix-turn-helix" evidence="1">
    <location>
        <begin position="32"/>
        <end position="74"/>
    </location>
</feature>
<keyword evidence="3" id="KW-1185">Reference proteome</keyword>
<dbReference type="Pfam" id="PF12728">
    <property type="entry name" value="HTH_17"/>
    <property type="match status" value="1"/>
</dbReference>